<dbReference type="PANTHER" id="PTHR47274:SF15">
    <property type="entry name" value="GENOME ASSEMBLY, CHROMOSOME: A05"/>
    <property type="match status" value="1"/>
</dbReference>
<dbReference type="InterPro" id="IPR011333">
    <property type="entry name" value="SKP1/BTB/POZ_sf"/>
</dbReference>
<dbReference type="Gene3D" id="3.30.710.10">
    <property type="entry name" value="Potassium Channel Kv1.1, Chain A"/>
    <property type="match status" value="1"/>
</dbReference>
<keyword evidence="3" id="KW-1185">Reference proteome</keyword>
<dbReference type="eggNOG" id="KOG1987">
    <property type="taxonomic scope" value="Eukaryota"/>
</dbReference>
<dbReference type="SUPFAM" id="SSF54695">
    <property type="entry name" value="POZ domain"/>
    <property type="match status" value="1"/>
</dbReference>
<organism evidence="2 3">
    <name type="scientific">Capsella rubella</name>
    <dbReference type="NCBI Taxonomy" id="81985"/>
    <lineage>
        <taxon>Eukaryota</taxon>
        <taxon>Viridiplantae</taxon>
        <taxon>Streptophyta</taxon>
        <taxon>Embryophyta</taxon>
        <taxon>Tracheophyta</taxon>
        <taxon>Spermatophyta</taxon>
        <taxon>Magnoliopsida</taxon>
        <taxon>eudicotyledons</taxon>
        <taxon>Gunneridae</taxon>
        <taxon>Pentapetalae</taxon>
        <taxon>rosids</taxon>
        <taxon>malvids</taxon>
        <taxon>Brassicales</taxon>
        <taxon>Brassicaceae</taxon>
        <taxon>Camelineae</taxon>
        <taxon>Capsella</taxon>
    </lineage>
</organism>
<proteinExistence type="predicted"/>
<dbReference type="EMBL" id="KB870807">
    <property type="protein sequence ID" value="EOA32891.1"/>
    <property type="molecule type" value="Genomic_DNA"/>
</dbReference>
<sequence>SRQWIVRASRSKVLKKMLKSDEFKTSAIFVKFIYSDGSMLSSKMKQHVRALYLAADKYKILQLRELCRSELISSLAMENALDFLELAQTPFDKALNDAALSYIKANELRIPSFDKFKLFADSFPDLTVEMLEASLVGRSCYNCGYINDHNRNGKSCSNCGFDRPCCS</sequence>
<feature type="non-terminal residue" evidence="2">
    <location>
        <position position="1"/>
    </location>
</feature>
<dbReference type="Gene3D" id="1.25.40.420">
    <property type="match status" value="1"/>
</dbReference>
<comment type="pathway">
    <text evidence="1">Protein modification; protein ubiquitination.</text>
</comment>
<gene>
    <name evidence="2" type="ORF">CARUB_v10016207mg</name>
</gene>
<dbReference type="STRING" id="81985.R0GBB7"/>
<dbReference type="PANTHER" id="PTHR47274">
    <property type="entry name" value="BTB/POZ DOMAIN CONTAINING PROTEIN, EXPRESSED-RELATED"/>
    <property type="match status" value="1"/>
</dbReference>
<evidence type="ECO:0000313" key="3">
    <source>
        <dbReference type="Proteomes" id="UP000029121"/>
    </source>
</evidence>
<evidence type="ECO:0008006" key="4">
    <source>
        <dbReference type="Google" id="ProtNLM"/>
    </source>
</evidence>
<evidence type="ECO:0000313" key="2">
    <source>
        <dbReference type="EMBL" id="EOA32891.1"/>
    </source>
</evidence>
<dbReference type="Proteomes" id="UP000029121">
    <property type="component" value="Unassembled WGS sequence"/>
</dbReference>
<accession>R0GBB7</accession>
<evidence type="ECO:0000256" key="1">
    <source>
        <dbReference type="ARBA" id="ARBA00004906"/>
    </source>
</evidence>
<dbReference type="GO" id="GO:0016567">
    <property type="term" value="P:protein ubiquitination"/>
    <property type="evidence" value="ECO:0007669"/>
    <property type="project" value="UniProtKB-UniPathway"/>
</dbReference>
<dbReference type="AlphaFoldDB" id="R0GBB7"/>
<dbReference type="UniPathway" id="UPA00143"/>
<reference evidence="3" key="1">
    <citation type="journal article" date="2013" name="Nat. Genet.">
        <title>The Capsella rubella genome and the genomic consequences of rapid mating system evolution.</title>
        <authorList>
            <person name="Slotte T."/>
            <person name="Hazzouri K.M."/>
            <person name="Agren J.A."/>
            <person name="Koenig D."/>
            <person name="Maumus F."/>
            <person name="Guo Y.L."/>
            <person name="Steige K."/>
            <person name="Platts A.E."/>
            <person name="Escobar J.S."/>
            <person name="Newman L.K."/>
            <person name="Wang W."/>
            <person name="Mandakova T."/>
            <person name="Vello E."/>
            <person name="Smith L.M."/>
            <person name="Henz S.R."/>
            <person name="Steffen J."/>
            <person name="Takuno S."/>
            <person name="Brandvain Y."/>
            <person name="Coop G."/>
            <person name="Andolfatto P."/>
            <person name="Hu T.T."/>
            <person name="Blanchette M."/>
            <person name="Clark R.M."/>
            <person name="Quesneville H."/>
            <person name="Nordborg M."/>
            <person name="Gaut B.S."/>
            <person name="Lysak M.A."/>
            <person name="Jenkins J."/>
            <person name="Grimwood J."/>
            <person name="Chapman J."/>
            <person name="Prochnik S."/>
            <person name="Shu S."/>
            <person name="Rokhsar D."/>
            <person name="Schmutz J."/>
            <person name="Weigel D."/>
            <person name="Wright S.I."/>
        </authorList>
    </citation>
    <scope>NUCLEOTIDE SEQUENCE [LARGE SCALE GENOMIC DNA]</scope>
    <source>
        <strain evidence="3">cv. Monte Gargano</strain>
    </source>
</reference>
<name>R0GBB7_9BRAS</name>
<dbReference type="InterPro" id="IPR044784">
    <property type="entry name" value="At1g01640-like"/>
</dbReference>
<protein>
    <recommendedName>
        <fullName evidence="4">BTB domain-containing protein</fullName>
    </recommendedName>
</protein>